<dbReference type="Proteomes" id="UP000075324">
    <property type="component" value="Unassembled WGS sequence"/>
</dbReference>
<dbReference type="AlphaFoldDB" id="A0A150N1F7"/>
<protein>
    <submittedName>
        <fullName evidence="1">Uncharacterized protein</fullName>
    </submittedName>
</protein>
<sequence>MSYLEKQISWMMKKLEQERHELKLKSYYWSDLSQKILYENYTLKRKDDFLC</sequence>
<name>A0A150N1F7_9BACL</name>
<proteinExistence type="predicted"/>
<evidence type="ECO:0000313" key="1">
    <source>
        <dbReference type="EMBL" id="KYD30550.1"/>
    </source>
</evidence>
<organism evidence="1 2">
    <name type="scientific">Parageobacillus toebii</name>
    <dbReference type="NCBI Taxonomy" id="153151"/>
    <lineage>
        <taxon>Bacteria</taxon>
        <taxon>Bacillati</taxon>
        <taxon>Bacillota</taxon>
        <taxon>Bacilli</taxon>
        <taxon>Bacillales</taxon>
        <taxon>Anoxybacillaceae</taxon>
        <taxon>Parageobacillus</taxon>
    </lineage>
</organism>
<gene>
    <name evidence="1" type="ORF">B4110_1800</name>
</gene>
<accession>A0A150N1F7</accession>
<reference evidence="1 2" key="1">
    <citation type="submission" date="2016-01" db="EMBL/GenBank/DDBJ databases">
        <title>Draft Genome Sequences of Seven Thermophilic Sporeformers Isolated from Foods.</title>
        <authorList>
            <person name="Berendsen E.M."/>
            <person name="Wells-Bennik M.H."/>
            <person name="Krawcyk A.O."/>
            <person name="De Jong A."/>
            <person name="Holsappel S."/>
            <person name="Eijlander R.T."/>
            <person name="Kuipers O.P."/>
        </authorList>
    </citation>
    <scope>NUCLEOTIDE SEQUENCE [LARGE SCALE GENOMIC DNA]</scope>
    <source>
        <strain evidence="1 2">B4110</strain>
    </source>
</reference>
<dbReference type="EMBL" id="LQYW01000048">
    <property type="protein sequence ID" value="KYD30550.1"/>
    <property type="molecule type" value="Genomic_DNA"/>
</dbReference>
<evidence type="ECO:0000313" key="2">
    <source>
        <dbReference type="Proteomes" id="UP000075324"/>
    </source>
</evidence>
<comment type="caution">
    <text evidence="1">The sequence shown here is derived from an EMBL/GenBank/DDBJ whole genome shotgun (WGS) entry which is preliminary data.</text>
</comment>